<dbReference type="Pfam" id="PF04024">
    <property type="entry name" value="PspC"/>
    <property type="match status" value="1"/>
</dbReference>
<dbReference type="KEGG" id="cik:H0194_10035"/>
<protein>
    <submittedName>
        <fullName evidence="8">PspC domain-containing protein</fullName>
    </submittedName>
</protein>
<evidence type="ECO:0000313" key="9">
    <source>
        <dbReference type="Proteomes" id="UP000515743"/>
    </source>
</evidence>
<dbReference type="GO" id="GO:0005886">
    <property type="term" value="C:plasma membrane"/>
    <property type="evidence" value="ECO:0007669"/>
    <property type="project" value="UniProtKB-SubCell"/>
</dbReference>
<organism evidence="8 9">
    <name type="scientific">Corynebacterium incognita</name>
    <dbReference type="NCBI Taxonomy" id="2754725"/>
    <lineage>
        <taxon>Bacteria</taxon>
        <taxon>Bacillati</taxon>
        <taxon>Actinomycetota</taxon>
        <taxon>Actinomycetes</taxon>
        <taxon>Mycobacteriales</taxon>
        <taxon>Corynebacteriaceae</taxon>
        <taxon>Corynebacterium</taxon>
    </lineage>
</organism>
<feature type="domain" description="Phage shock protein PspC N-terminal" evidence="7">
    <location>
        <begin position="12"/>
        <end position="68"/>
    </location>
</feature>
<dbReference type="RefSeq" id="WP_185176997.1">
    <property type="nucleotide sequence ID" value="NZ_CP059404.1"/>
</dbReference>
<evidence type="ECO:0000256" key="1">
    <source>
        <dbReference type="ARBA" id="ARBA00004162"/>
    </source>
</evidence>
<dbReference type="EMBL" id="CP059404">
    <property type="protein sequence ID" value="QNE90624.1"/>
    <property type="molecule type" value="Genomic_DNA"/>
</dbReference>
<keyword evidence="4 6" id="KW-1133">Transmembrane helix</keyword>
<dbReference type="InterPro" id="IPR007168">
    <property type="entry name" value="Phageshock_PspC_N"/>
</dbReference>
<evidence type="ECO:0000313" key="8">
    <source>
        <dbReference type="EMBL" id="QNE90624.1"/>
    </source>
</evidence>
<dbReference type="PANTHER" id="PTHR33885">
    <property type="entry name" value="PHAGE SHOCK PROTEIN C"/>
    <property type="match status" value="1"/>
</dbReference>
<name>A0A7G7CSQ8_9CORY</name>
<keyword evidence="9" id="KW-1185">Reference proteome</keyword>
<dbReference type="InterPro" id="IPR052027">
    <property type="entry name" value="PspC"/>
</dbReference>
<dbReference type="PANTHER" id="PTHR33885:SF3">
    <property type="entry name" value="PHAGE SHOCK PROTEIN C"/>
    <property type="match status" value="1"/>
</dbReference>
<keyword evidence="3 6" id="KW-0812">Transmembrane</keyword>
<accession>A0A7G7CSQ8</accession>
<evidence type="ECO:0000256" key="4">
    <source>
        <dbReference type="ARBA" id="ARBA00022989"/>
    </source>
</evidence>
<evidence type="ECO:0000256" key="2">
    <source>
        <dbReference type="ARBA" id="ARBA00022475"/>
    </source>
</evidence>
<comment type="subcellular location">
    <subcellularLocation>
        <location evidence="1">Cell membrane</location>
        <topology evidence="1">Single-pass membrane protein</topology>
    </subcellularLocation>
</comment>
<keyword evidence="2" id="KW-1003">Cell membrane</keyword>
<evidence type="ECO:0000259" key="7">
    <source>
        <dbReference type="Pfam" id="PF04024"/>
    </source>
</evidence>
<sequence>MNHSEPTPVLQRRLHRSTTDNMVGGVLGGIGETYGINSTLVRVLFICSFLLPGPQLLAYLIMWIIMPRG</sequence>
<evidence type="ECO:0000256" key="5">
    <source>
        <dbReference type="ARBA" id="ARBA00023136"/>
    </source>
</evidence>
<evidence type="ECO:0000256" key="3">
    <source>
        <dbReference type="ARBA" id="ARBA00022692"/>
    </source>
</evidence>
<evidence type="ECO:0000256" key="6">
    <source>
        <dbReference type="SAM" id="Phobius"/>
    </source>
</evidence>
<reference evidence="8 9" key="1">
    <citation type="submission" date="2020-07" db="EMBL/GenBank/DDBJ databases">
        <title>Complete genome and description of Corynebacterium incognita strain Marseille-Q3630 sp. nov.</title>
        <authorList>
            <person name="Boxberger M."/>
        </authorList>
    </citation>
    <scope>NUCLEOTIDE SEQUENCE [LARGE SCALE GENOMIC DNA]</scope>
    <source>
        <strain evidence="8 9">Marseille-Q3630</strain>
    </source>
</reference>
<proteinExistence type="predicted"/>
<feature type="transmembrane region" description="Helical" evidence="6">
    <location>
        <begin position="43"/>
        <end position="65"/>
    </location>
</feature>
<keyword evidence="5 6" id="KW-0472">Membrane</keyword>
<dbReference type="Proteomes" id="UP000515743">
    <property type="component" value="Chromosome"/>
</dbReference>
<gene>
    <name evidence="8" type="ORF">H0194_10035</name>
</gene>
<dbReference type="AlphaFoldDB" id="A0A7G7CSQ8"/>